<reference evidence="2" key="1">
    <citation type="submission" date="2022-08" db="EMBL/GenBank/DDBJ databases">
        <title>Genomic Encyclopedia of Type Strains, Phase V (KMG-V): Genome sequencing to study the core and pangenomes of soil and plant-associated prokaryotes.</title>
        <authorList>
            <person name="Whitman W."/>
        </authorList>
    </citation>
    <scope>NUCLEOTIDE SEQUENCE</scope>
    <source>
        <strain evidence="2">SP3002</strain>
    </source>
</reference>
<organism evidence="2 3">
    <name type="scientific">Salinibacter ruber</name>
    <dbReference type="NCBI Taxonomy" id="146919"/>
    <lineage>
        <taxon>Bacteria</taxon>
        <taxon>Pseudomonadati</taxon>
        <taxon>Rhodothermota</taxon>
        <taxon>Rhodothermia</taxon>
        <taxon>Rhodothermales</taxon>
        <taxon>Salinibacteraceae</taxon>
        <taxon>Salinibacter</taxon>
    </lineage>
</organism>
<evidence type="ECO:0000256" key="1">
    <source>
        <dbReference type="SAM" id="Phobius"/>
    </source>
</evidence>
<dbReference type="AlphaFoldDB" id="A0AAW5PCX8"/>
<gene>
    <name evidence="2" type="ORF">GGP99_003239</name>
</gene>
<proteinExistence type="predicted"/>
<protein>
    <submittedName>
        <fullName evidence="2">Membrane protein</fullName>
    </submittedName>
</protein>
<sequence>MQNNSDSSEQRRSYILTLTGTAAGLFAALADFLEVVLRLVEAMF</sequence>
<keyword evidence="1" id="KW-0812">Transmembrane</keyword>
<dbReference type="Proteomes" id="UP001155110">
    <property type="component" value="Unassembled WGS sequence"/>
</dbReference>
<keyword evidence="1" id="KW-1133">Transmembrane helix</keyword>
<feature type="transmembrane region" description="Helical" evidence="1">
    <location>
        <begin position="14"/>
        <end position="37"/>
    </location>
</feature>
<name>A0AAW5PCX8_9BACT</name>
<evidence type="ECO:0000313" key="3">
    <source>
        <dbReference type="Proteomes" id="UP001155110"/>
    </source>
</evidence>
<evidence type="ECO:0000313" key="2">
    <source>
        <dbReference type="EMBL" id="MCS4159249.1"/>
    </source>
</evidence>
<keyword evidence="1" id="KW-0472">Membrane</keyword>
<accession>A0AAW5PCX8</accession>
<comment type="caution">
    <text evidence="2">The sequence shown here is derived from an EMBL/GenBank/DDBJ whole genome shotgun (WGS) entry which is preliminary data.</text>
</comment>
<dbReference type="EMBL" id="JANTZM010000021">
    <property type="protein sequence ID" value="MCS4159249.1"/>
    <property type="molecule type" value="Genomic_DNA"/>
</dbReference>